<reference evidence="2 3" key="1">
    <citation type="submission" date="2017-11" db="EMBL/GenBank/DDBJ databases">
        <title>Evolution of Phototrophy in the Chloroflexi Phylum Driven by Horizontal Gene Transfer.</title>
        <authorList>
            <person name="Ward L.M."/>
            <person name="Hemp J."/>
            <person name="Shih P.M."/>
            <person name="Mcglynn S.E."/>
            <person name="Fischer W."/>
        </authorList>
    </citation>
    <scope>NUCLEOTIDE SEQUENCE [LARGE SCALE GENOMIC DNA]</scope>
    <source>
        <strain evidence="2">JP3_7</strain>
    </source>
</reference>
<dbReference type="PANTHER" id="PTHR43975">
    <property type="entry name" value="ZGC:101858"/>
    <property type="match status" value="1"/>
</dbReference>
<dbReference type="PRINTS" id="PR00081">
    <property type="entry name" value="GDHRDH"/>
</dbReference>
<dbReference type="SUPFAM" id="SSF51735">
    <property type="entry name" value="NAD(P)-binding Rossmann-fold domains"/>
    <property type="match status" value="1"/>
</dbReference>
<gene>
    <name evidence="2" type="ORF">CUN48_07560</name>
</gene>
<organism evidence="2 3">
    <name type="scientific">Candidatus Thermofonsia Clade 3 bacterium</name>
    <dbReference type="NCBI Taxonomy" id="2364212"/>
    <lineage>
        <taxon>Bacteria</taxon>
        <taxon>Bacillati</taxon>
        <taxon>Chloroflexota</taxon>
        <taxon>Candidatus Thermofontia</taxon>
        <taxon>Candidatus Thermofonsia Clade 3</taxon>
    </lineage>
</organism>
<evidence type="ECO:0000313" key="2">
    <source>
        <dbReference type="EMBL" id="PJF47665.1"/>
    </source>
</evidence>
<accession>A0A2M8QCW9</accession>
<dbReference type="FunFam" id="3.40.50.720:FF:000084">
    <property type="entry name" value="Short-chain dehydrogenase reductase"/>
    <property type="match status" value="1"/>
</dbReference>
<proteinExistence type="predicted"/>
<dbReference type="EMBL" id="PGTN01000039">
    <property type="protein sequence ID" value="PJF47665.1"/>
    <property type="molecule type" value="Genomic_DNA"/>
</dbReference>
<dbReference type="InterPro" id="IPR002347">
    <property type="entry name" value="SDR_fam"/>
</dbReference>
<protein>
    <submittedName>
        <fullName evidence="2">Short-chain dehydrogenase</fullName>
    </submittedName>
</protein>
<name>A0A2M8QCW9_9CHLR</name>
<dbReference type="Gene3D" id="3.40.50.720">
    <property type="entry name" value="NAD(P)-binding Rossmann-like Domain"/>
    <property type="match status" value="1"/>
</dbReference>
<dbReference type="GO" id="GO:0016491">
    <property type="term" value="F:oxidoreductase activity"/>
    <property type="evidence" value="ECO:0007669"/>
    <property type="project" value="UniProtKB-KW"/>
</dbReference>
<dbReference type="AlphaFoldDB" id="A0A2M8QCW9"/>
<evidence type="ECO:0000256" key="1">
    <source>
        <dbReference type="ARBA" id="ARBA00023002"/>
    </source>
</evidence>
<dbReference type="PRINTS" id="PR00080">
    <property type="entry name" value="SDRFAMILY"/>
</dbReference>
<sequence>MDMLTNKRIIVTGATMGIGQAVAMRAAREGADVAFCGLTEQGADETIRAIESAGRRAFFKVVDLRDLDAARQFAREAIAFLGGLDGLVNNAGANTWHGVLTSTFEDLDNCFRVNFYHAWALSQEAYPHLKAAGGGVIVNLSSINAERTLPGVFPYNVAKAMLVALTKSIALEWGKDNIRSVAIQPGLILTNLAIEYFNTFPDPAAARYRSEGVYPLKRGGRPEEIAATIVHILGGENGFLNGVPILIDGGISALYETRLDE</sequence>
<dbReference type="PANTHER" id="PTHR43975:SF2">
    <property type="entry name" value="EG:BACR7A4.14 PROTEIN-RELATED"/>
    <property type="match status" value="1"/>
</dbReference>
<evidence type="ECO:0000313" key="3">
    <source>
        <dbReference type="Proteomes" id="UP000230790"/>
    </source>
</evidence>
<dbReference type="Pfam" id="PF13561">
    <property type="entry name" value="adh_short_C2"/>
    <property type="match status" value="1"/>
</dbReference>
<dbReference type="Proteomes" id="UP000230790">
    <property type="component" value="Unassembled WGS sequence"/>
</dbReference>
<comment type="caution">
    <text evidence="2">The sequence shown here is derived from an EMBL/GenBank/DDBJ whole genome shotgun (WGS) entry which is preliminary data.</text>
</comment>
<dbReference type="InterPro" id="IPR036291">
    <property type="entry name" value="NAD(P)-bd_dom_sf"/>
</dbReference>
<dbReference type="CDD" id="cd05233">
    <property type="entry name" value="SDR_c"/>
    <property type="match status" value="1"/>
</dbReference>
<keyword evidence="1" id="KW-0560">Oxidoreductase</keyword>